<name>A0A158HJA7_CABCO</name>
<keyword evidence="3" id="KW-0418">Kinase</keyword>
<keyword evidence="3" id="KW-0808">Transferase</keyword>
<sequence length="145" mass="16172">MNATDTFDMQLDAQAPDIGELVNRLQVCFDARGLPSKLFQSFAMAFDEVISNIAAYGSAHDPIRIRVTFGADDVRAEVIDDGVAFDPLQLPDPDVTSSVDERAIGGLGVYLVRKMMDEVAYERRERFNCLMFRKRIVAAPDLPRT</sequence>
<dbReference type="Proteomes" id="UP000054740">
    <property type="component" value="Unassembled WGS sequence"/>
</dbReference>
<keyword evidence="1" id="KW-0723">Serine/threonine-protein kinase</keyword>
<evidence type="ECO:0000259" key="2">
    <source>
        <dbReference type="Pfam" id="PF13581"/>
    </source>
</evidence>
<dbReference type="PANTHER" id="PTHR35526">
    <property type="entry name" value="ANTI-SIGMA-F FACTOR RSBW-RELATED"/>
    <property type="match status" value="1"/>
</dbReference>
<dbReference type="GO" id="GO:0004674">
    <property type="term" value="F:protein serine/threonine kinase activity"/>
    <property type="evidence" value="ECO:0007669"/>
    <property type="project" value="UniProtKB-KW"/>
</dbReference>
<dbReference type="Pfam" id="PF13581">
    <property type="entry name" value="HATPase_c_2"/>
    <property type="match status" value="1"/>
</dbReference>
<evidence type="ECO:0000256" key="1">
    <source>
        <dbReference type="ARBA" id="ARBA00022527"/>
    </source>
</evidence>
<dbReference type="AlphaFoldDB" id="A0A158HJA7"/>
<dbReference type="SUPFAM" id="SSF55874">
    <property type="entry name" value="ATPase domain of HSP90 chaperone/DNA topoisomerase II/histidine kinase"/>
    <property type="match status" value="1"/>
</dbReference>
<reference evidence="4" key="1">
    <citation type="submission" date="2016-01" db="EMBL/GenBank/DDBJ databases">
        <authorList>
            <person name="Peeters C."/>
        </authorList>
    </citation>
    <scope>NUCLEOTIDE SEQUENCE [LARGE SCALE GENOMIC DNA]</scope>
</reference>
<gene>
    <name evidence="3" type="primary">btrW</name>
    <name evidence="3" type="ORF">AWB70_03311</name>
</gene>
<dbReference type="InterPro" id="IPR050267">
    <property type="entry name" value="Anti-sigma-factor_SerPK"/>
</dbReference>
<dbReference type="InterPro" id="IPR003594">
    <property type="entry name" value="HATPase_dom"/>
</dbReference>
<dbReference type="Gene3D" id="3.30.565.10">
    <property type="entry name" value="Histidine kinase-like ATPase, C-terminal domain"/>
    <property type="match status" value="1"/>
</dbReference>
<organism evidence="3 4">
    <name type="scientific">Caballeronia cordobensis</name>
    <name type="common">Burkholderia cordobensis</name>
    <dbReference type="NCBI Taxonomy" id="1353886"/>
    <lineage>
        <taxon>Bacteria</taxon>
        <taxon>Pseudomonadati</taxon>
        <taxon>Pseudomonadota</taxon>
        <taxon>Betaproteobacteria</taxon>
        <taxon>Burkholderiales</taxon>
        <taxon>Burkholderiaceae</taxon>
        <taxon>Caballeronia</taxon>
    </lineage>
</organism>
<keyword evidence="4" id="KW-1185">Reference proteome</keyword>
<dbReference type="EC" id="2.7.11.1" evidence="3"/>
<evidence type="ECO:0000313" key="3">
    <source>
        <dbReference type="EMBL" id="SAL43710.1"/>
    </source>
</evidence>
<dbReference type="InterPro" id="IPR036890">
    <property type="entry name" value="HATPase_C_sf"/>
</dbReference>
<accession>A0A158HJA7</accession>
<evidence type="ECO:0000313" key="4">
    <source>
        <dbReference type="Proteomes" id="UP000054740"/>
    </source>
</evidence>
<proteinExistence type="predicted"/>
<dbReference type="RefSeq" id="WP_053570629.1">
    <property type="nucleotide sequence ID" value="NZ_FCNY02000008.1"/>
</dbReference>
<protein>
    <submittedName>
        <fullName evidence="3">Serine/threonine-protein kinase BtrW</fullName>
        <ecNumber evidence="3">2.7.11.1</ecNumber>
    </submittedName>
</protein>
<dbReference type="CDD" id="cd16936">
    <property type="entry name" value="HATPase_RsbW-like"/>
    <property type="match status" value="1"/>
</dbReference>
<feature type="domain" description="Histidine kinase/HSP90-like ATPase" evidence="2">
    <location>
        <begin position="18"/>
        <end position="134"/>
    </location>
</feature>
<dbReference type="EMBL" id="FCNY02000008">
    <property type="protein sequence ID" value="SAL43710.1"/>
    <property type="molecule type" value="Genomic_DNA"/>
</dbReference>